<keyword evidence="2" id="KW-1185">Reference proteome</keyword>
<evidence type="ECO:0000313" key="1">
    <source>
        <dbReference type="EMBL" id="CDH52985.1"/>
    </source>
</evidence>
<reference evidence="1" key="1">
    <citation type="submission" date="2013-08" db="EMBL/GenBank/DDBJ databases">
        <title>Gene expansion shapes genome architecture in the human pathogen Lichtheimia corymbifera: an evolutionary genomics analysis in the ancient terrestrial Mucorales (Mucoromycotina).</title>
        <authorList>
            <person name="Schwartze V.U."/>
            <person name="Winter S."/>
            <person name="Shelest E."/>
            <person name="Marcet-Houben M."/>
            <person name="Horn F."/>
            <person name="Wehner S."/>
            <person name="Hoffmann K."/>
            <person name="Riege K."/>
            <person name="Sammeth M."/>
            <person name="Nowrousian M."/>
            <person name="Valiante V."/>
            <person name="Linde J."/>
            <person name="Jacobsen I.D."/>
            <person name="Marz M."/>
            <person name="Brakhage A.A."/>
            <person name="Gabaldon T."/>
            <person name="Bocker S."/>
            <person name="Voigt K."/>
        </authorList>
    </citation>
    <scope>NUCLEOTIDE SEQUENCE [LARGE SCALE GENOMIC DNA]</scope>
    <source>
        <strain evidence="1">FSU 9682</strain>
    </source>
</reference>
<dbReference type="AlphaFoldDB" id="A0A068RTG3"/>
<proteinExistence type="predicted"/>
<protein>
    <submittedName>
        <fullName evidence="1">Uncharacterized protein</fullName>
    </submittedName>
</protein>
<evidence type="ECO:0000313" key="2">
    <source>
        <dbReference type="Proteomes" id="UP000027586"/>
    </source>
</evidence>
<organism evidence="1 2">
    <name type="scientific">Lichtheimia corymbifera JMRC:FSU:9682</name>
    <dbReference type="NCBI Taxonomy" id="1263082"/>
    <lineage>
        <taxon>Eukaryota</taxon>
        <taxon>Fungi</taxon>
        <taxon>Fungi incertae sedis</taxon>
        <taxon>Mucoromycota</taxon>
        <taxon>Mucoromycotina</taxon>
        <taxon>Mucoromycetes</taxon>
        <taxon>Mucorales</taxon>
        <taxon>Lichtheimiaceae</taxon>
        <taxon>Lichtheimia</taxon>
    </lineage>
</organism>
<dbReference type="EMBL" id="CBTN010000015">
    <property type="protein sequence ID" value="CDH52985.1"/>
    <property type="molecule type" value="Genomic_DNA"/>
</dbReference>
<dbReference type="Proteomes" id="UP000027586">
    <property type="component" value="Unassembled WGS sequence"/>
</dbReference>
<accession>A0A068RTG3</accession>
<gene>
    <name evidence="1" type="ORF">LCOR_04401.1</name>
</gene>
<sequence length="115" mass="13388">MSYYSGYSMPYGSYGGAGYHHHHNPYLYGNYMYPGSSYYYGGGGYGGGGYYPYNYYGGRGYRPGFFRGLMNRIRYGSYYGNPYSPMGYDHVPHRYYPEMNHVSSVKDLWRSNDIY</sequence>
<name>A0A068RTG3_9FUNG</name>
<comment type="caution">
    <text evidence="1">The sequence shown here is derived from an EMBL/GenBank/DDBJ whole genome shotgun (WGS) entry which is preliminary data.</text>
</comment>
<dbReference type="OrthoDB" id="2277348at2759"/>
<dbReference type="VEuPathDB" id="FungiDB:LCOR_04401.1"/>